<evidence type="ECO:0000256" key="1">
    <source>
        <dbReference type="ARBA" id="ARBA00022741"/>
    </source>
</evidence>
<dbReference type="GO" id="GO:0016020">
    <property type="term" value="C:membrane"/>
    <property type="evidence" value="ECO:0007669"/>
    <property type="project" value="TreeGrafter"/>
</dbReference>
<dbReference type="PANTHER" id="PTHR43272">
    <property type="entry name" value="LONG-CHAIN-FATTY-ACID--COA LIGASE"/>
    <property type="match status" value="1"/>
</dbReference>
<feature type="domain" description="AMP-dependent synthetase/ligase" evidence="3">
    <location>
        <begin position="35"/>
        <end position="442"/>
    </location>
</feature>
<keyword evidence="5" id="KW-1185">Reference proteome</keyword>
<dbReference type="InterPro" id="IPR020845">
    <property type="entry name" value="AMP-binding_CS"/>
</dbReference>
<organism evidence="4 5">
    <name type="scientific">Rubripirellula tenax</name>
    <dbReference type="NCBI Taxonomy" id="2528015"/>
    <lineage>
        <taxon>Bacteria</taxon>
        <taxon>Pseudomonadati</taxon>
        <taxon>Planctomycetota</taxon>
        <taxon>Planctomycetia</taxon>
        <taxon>Pirellulales</taxon>
        <taxon>Pirellulaceae</taxon>
        <taxon>Rubripirellula</taxon>
    </lineage>
</organism>
<dbReference type="AlphaFoldDB" id="A0A5C6FMS3"/>
<protein>
    <submittedName>
        <fullName evidence="4">Long-chain-fatty-acid--CoA ligase FadD15</fullName>
        <ecNumber evidence="4">6.2.1.3</ecNumber>
    </submittedName>
</protein>
<dbReference type="EC" id="6.2.1.3" evidence="4"/>
<dbReference type="InterPro" id="IPR042099">
    <property type="entry name" value="ANL_N_sf"/>
</dbReference>
<dbReference type="SUPFAM" id="SSF56801">
    <property type="entry name" value="Acetyl-CoA synthetase-like"/>
    <property type="match status" value="1"/>
</dbReference>
<dbReference type="Gene3D" id="3.40.50.12780">
    <property type="entry name" value="N-terminal domain of ligase-like"/>
    <property type="match status" value="1"/>
</dbReference>
<dbReference type="PROSITE" id="PS00455">
    <property type="entry name" value="AMP_BINDING"/>
    <property type="match status" value="1"/>
</dbReference>
<dbReference type="CDD" id="cd05907">
    <property type="entry name" value="VL_LC_FACS_like"/>
    <property type="match status" value="1"/>
</dbReference>
<evidence type="ECO:0000313" key="5">
    <source>
        <dbReference type="Proteomes" id="UP000318288"/>
    </source>
</evidence>
<gene>
    <name evidence="4" type="ORF">Poly51_10930</name>
</gene>
<reference evidence="4 5" key="1">
    <citation type="submission" date="2019-02" db="EMBL/GenBank/DDBJ databases">
        <title>Deep-cultivation of Planctomycetes and their phenomic and genomic characterization uncovers novel biology.</title>
        <authorList>
            <person name="Wiegand S."/>
            <person name="Jogler M."/>
            <person name="Boedeker C."/>
            <person name="Pinto D."/>
            <person name="Vollmers J."/>
            <person name="Rivas-Marin E."/>
            <person name="Kohn T."/>
            <person name="Peeters S.H."/>
            <person name="Heuer A."/>
            <person name="Rast P."/>
            <person name="Oberbeckmann S."/>
            <person name="Bunk B."/>
            <person name="Jeske O."/>
            <person name="Meyerdierks A."/>
            <person name="Storesund J.E."/>
            <person name="Kallscheuer N."/>
            <person name="Luecker S."/>
            <person name="Lage O.M."/>
            <person name="Pohl T."/>
            <person name="Merkel B.J."/>
            <person name="Hornburger P."/>
            <person name="Mueller R.-W."/>
            <person name="Bruemmer F."/>
            <person name="Labrenz M."/>
            <person name="Spormann A.M."/>
            <person name="Op Den Camp H."/>
            <person name="Overmann J."/>
            <person name="Amann R."/>
            <person name="Jetten M.S.M."/>
            <person name="Mascher T."/>
            <person name="Medema M.H."/>
            <person name="Devos D.P."/>
            <person name="Kaster A.-K."/>
            <person name="Ovreas L."/>
            <person name="Rohde M."/>
            <person name="Galperin M.Y."/>
            <person name="Jogler C."/>
        </authorList>
    </citation>
    <scope>NUCLEOTIDE SEQUENCE [LARGE SCALE GENOMIC DNA]</scope>
    <source>
        <strain evidence="4 5">Poly51</strain>
    </source>
</reference>
<keyword evidence="2" id="KW-0067">ATP-binding</keyword>
<proteinExistence type="predicted"/>
<keyword evidence="1" id="KW-0547">Nucleotide-binding</keyword>
<dbReference type="EMBL" id="SJPW01000001">
    <property type="protein sequence ID" value="TWU60812.1"/>
    <property type="molecule type" value="Genomic_DNA"/>
</dbReference>
<sequence>MSVTSQSVADLRHRALPMNASHPQGDSYAHRLLEATERFAELPALQWKEAGEWQCITFAELERRVIACGLALSNRGITKGDRVAIWLDNGWSWIVCDLAAQLIGAVTTTIYHTLIPSQAASLLRDSEAKAVLSNQQRLAGLITDYDLAIAVFSEDEGKIGECFATVIEESKRALEAQPDIAQHLRMPPVGPDDLSALFYTSGTTGDPKGVMLTHANLLANTDNTISQLLTEREKTILLHLPLAHVMARNTTVSGTLLSGGRLVIAEPAREKLIANLADVSPHGFPTVPLLLDKFTELSMAAIRSKGFVMRSLALLALKRCRQPRLAAIRDGGPVGEVRLGSINRLLDRIVLQKIREKMGRNLVLVVTGGANSNRTSIEFFWGIGIPVYEGYGATELTCTAALTFPKAMKPGTVGQSVPGVEIKLASDGEVLVRGPIVMKGYWQRPEETAQVLDADGWYHTGDIGTLDEDGYLTIVDRKREILVLSTGKNVAPQAVENALKSTPFVISACAIGDRRRFTAALVVPDLGAIGRSLDLAETPSVDDLCVTEVMRKALATGMSGLSNFERIKRFTLVADPFSQDNGLLTPTLKLQRRKIAEKFVPEIEDLYAESPKRAINVQYD</sequence>
<comment type="caution">
    <text evidence="4">The sequence shown here is derived from an EMBL/GenBank/DDBJ whole genome shotgun (WGS) entry which is preliminary data.</text>
</comment>
<dbReference type="PANTHER" id="PTHR43272:SF33">
    <property type="entry name" value="AMP-BINDING DOMAIN-CONTAINING PROTEIN-RELATED"/>
    <property type="match status" value="1"/>
</dbReference>
<evidence type="ECO:0000259" key="3">
    <source>
        <dbReference type="Pfam" id="PF00501"/>
    </source>
</evidence>
<dbReference type="Proteomes" id="UP000318288">
    <property type="component" value="Unassembled WGS sequence"/>
</dbReference>
<accession>A0A5C6FMS3</accession>
<dbReference type="Pfam" id="PF23562">
    <property type="entry name" value="AMP-binding_C_3"/>
    <property type="match status" value="1"/>
</dbReference>
<evidence type="ECO:0000313" key="4">
    <source>
        <dbReference type="EMBL" id="TWU60812.1"/>
    </source>
</evidence>
<keyword evidence="4" id="KW-0436">Ligase</keyword>
<dbReference type="InterPro" id="IPR000873">
    <property type="entry name" value="AMP-dep_synth/lig_dom"/>
</dbReference>
<dbReference type="GO" id="GO:0005524">
    <property type="term" value="F:ATP binding"/>
    <property type="evidence" value="ECO:0007669"/>
    <property type="project" value="UniProtKB-KW"/>
</dbReference>
<evidence type="ECO:0000256" key="2">
    <source>
        <dbReference type="ARBA" id="ARBA00022840"/>
    </source>
</evidence>
<name>A0A5C6FMS3_9BACT</name>
<dbReference type="OrthoDB" id="9778383at2"/>
<dbReference type="Pfam" id="PF00501">
    <property type="entry name" value="AMP-binding"/>
    <property type="match status" value="1"/>
</dbReference>
<dbReference type="GO" id="GO:0004467">
    <property type="term" value="F:long-chain fatty acid-CoA ligase activity"/>
    <property type="evidence" value="ECO:0007669"/>
    <property type="project" value="UniProtKB-EC"/>
</dbReference>